<name>A0ACC0LSK9_RHOML</name>
<gene>
    <name evidence="1" type="ORF">RHMOL_Rhmol11G0125400</name>
</gene>
<sequence>MAGAIGWYGPLIDLSKAASHVGDYVQLIVFVHRCTPVQYKTAKGGREVIRTDIQVGDDTRRFFNVSIWQKQMGSMAVAGDIVLLHNVKITRFGDFVEARTNHCSSLQCLVHPCESLVSKGLDSIMGERQLGATTKEKLRKVIEWVQQAGSILHNVQFHGHQHKGQQSINWKVQEERCSQDCCSLLEVLHLTDSSKATFCASVGEIFLPLTWKHLPESEEERMFLSRRICAMGDKYLTEDLICSGCQLCGTPLNSELGSTSDESTTPFYCQKSSNNLHIRSVIYRPFLLYVWDDSKYIPLLVKNKAAELLFGNIKAESVHSCYRGQKHGQTPNPNDNQNTGHSDAKGTTRLNAADGGFGLLLHPSADKSLGQEEKKQSRVPDLYSIWLILLKLLMHQRKNSPLKFKVTVNMAKDWDRGRFEMVSLSMPCFGG</sequence>
<accession>A0ACC0LSK9</accession>
<keyword evidence="2" id="KW-1185">Reference proteome</keyword>
<comment type="caution">
    <text evidence="1">The sequence shown here is derived from an EMBL/GenBank/DDBJ whole genome shotgun (WGS) entry which is preliminary data.</text>
</comment>
<protein>
    <submittedName>
        <fullName evidence="1">Uncharacterized protein</fullName>
    </submittedName>
</protein>
<organism evidence="1 2">
    <name type="scientific">Rhododendron molle</name>
    <name type="common">Chinese azalea</name>
    <name type="synonym">Azalea mollis</name>
    <dbReference type="NCBI Taxonomy" id="49168"/>
    <lineage>
        <taxon>Eukaryota</taxon>
        <taxon>Viridiplantae</taxon>
        <taxon>Streptophyta</taxon>
        <taxon>Embryophyta</taxon>
        <taxon>Tracheophyta</taxon>
        <taxon>Spermatophyta</taxon>
        <taxon>Magnoliopsida</taxon>
        <taxon>eudicotyledons</taxon>
        <taxon>Gunneridae</taxon>
        <taxon>Pentapetalae</taxon>
        <taxon>asterids</taxon>
        <taxon>Ericales</taxon>
        <taxon>Ericaceae</taxon>
        <taxon>Ericoideae</taxon>
        <taxon>Rhodoreae</taxon>
        <taxon>Rhododendron</taxon>
    </lineage>
</organism>
<evidence type="ECO:0000313" key="2">
    <source>
        <dbReference type="Proteomes" id="UP001062846"/>
    </source>
</evidence>
<reference evidence="1" key="1">
    <citation type="submission" date="2022-02" db="EMBL/GenBank/DDBJ databases">
        <title>Plant Genome Project.</title>
        <authorList>
            <person name="Zhang R.-G."/>
        </authorList>
    </citation>
    <scope>NUCLEOTIDE SEQUENCE</scope>
    <source>
        <strain evidence="1">AT1</strain>
    </source>
</reference>
<evidence type="ECO:0000313" key="1">
    <source>
        <dbReference type="EMBL" id="KAI8531297.1"/>
    </source>
</evidence>
<proteinExistence type="predicted"/>
<dbReference type="Proteomes" id="UP001062846">
    <property type="component" value="Chromosome 11"/>
</dbReference>
<dbReference type="EMBL" id="CM046398">
    <property type="protein sequence ID" value="KAI8531297.1"/>
    <property type="molecule type" value="Genomic_DNA"/>
</dbReference>